<dbReference type="Gene3D" id="1.20.1600.10">
    <property type="entry name" value="Outer membrane efflux proteins (OEP)"/>
    <property type="match status" value="1"/>
</dbReference>
<comment type="similarity">
    <text evidence="2">Belongs to the outer membrane factor (OMF) (TC 1.B.17) family.</text>
</comment>
<dbReference type="InterPro" id="IPR003423">
    <property type="entry name" value="OMP_efflux"/>
</dbReference>
<dbReference type="Pfam" id="PF02321">
    <property type="entry name" value="OEP"/>
    <property type="match status" value="2"/>
</dbReference>
<evidence type="ECO:0000256" key="5">
    <source>
        <dbReference type="ARBA" id="ARBA00022692"/>
    </source>
</evidence>
<dbReference type="SUPFAM" id="SSF56954">
    <property type="entry name" value="Outer membrane efflux proteins (OEP)"/>
    <property type="match status" value="1"/>
</dbReference>
<dbReference type="EMBL" id="BMYV01000001">
    <property type="protein sequence ID" value="GGX57155.1"/>
    <property type="molecule type" value="Genomic_DNA"/>
</dbReference>
<dbReference type="PANTHER" id="PTHR30026:SF22">
    <property type="entry name" value="OUTER MEMBRANE EFFLUX PROTEIN"/>
    <property type="match status" value="1"/>
</dbReference>
<feature type="region of interest" description="Disordered" evidence="8">
    <location>
        <begin position="537"/>
        <end position="571"/>
    </location>
</feature>
<keyword evidence="5" id="KW-0812">Transmembrane</keyword>
<reference evidence="10 11" key="1">
    <citation type="journal article" date="2014" name="Int. J. Syst. Evol. Microbiol.">
        <title>Complete genome sequence of Corynebacterium casei LMG S-19264T (=DSM 44701T), isolated from a smear-ripened cheese.</title>
        <authorList>
            <consortium name="US DOE Joint Genome Institute (JGI-PGF)"/>
            <person name="Walter F."/>
            <person name="Albersmeier A."/>
            <person name="Kalinowski J."/>
            <person name="Ruckert C."/>
        </authorList>
    </citation>
    <scope>NUCLEOTIDE SEQUENCE [LARGE SCALE GENOMIC DNA]</scope>
    <source>
        <strain evidence="10 11">KCTC 23968</strain>
    </source>
</reference>
<evidence type="ECO:0000256" key="1">
    <source>
        <dbReference type="ARBA" id="ARBA00004442"/>
    </source>
</evidence>
<evidence type="ECO:0000313" key="10">
    <source>
        <dbReference type="EMBL" id="GGX57155.1"/>
    </source>
</evidence>
<evidence type="ECO:0000256" key="6">
    <source>
        <dbReference type="ARBA" id="ARBA00023136"/>
    </source>
</evidence>
<gene>
    <name evidence="10" type="primary">rsaFb</name>
    <name evidence="10" type="ORF">GCM10011309_02600</name>
</gene>
<keyword evidence="11" id="KW-1185">Reference proteome</keyword>
<organism evidence="10 11">
    <name type="scientific">Litorimonas cladophorae</name>
    <dbReference type="NCBI Taxonomy" id="1220491"/>
    <lineage>
        <taxon>Bacteria</taxon>
        <taxon>Pseudomonadati</taxon>
        <taxon>Pseudomonadota</taxon>
        <taxon>Alphaproteobacteria</taxon>
        <taxon>Maricaulales</taxon>
        <taxon>Robiginitomaculaceae</taxon>
    </lineage>
</organism>
<keyword evidence="6" id="KW-0472">Membrane</keyword>
<feature type="chain" id="PRO_5037517326" evidence="9">
    <location>
        <begin position="24"/>
        <end position="571"/>
    </location>
</feature>
<evidence type="ECO:0000256" key="3">
    <source>
        <dbReference type="ARBA" id="ARBA00022448"/>
    </source>
</evidence>
<dbReference type="GO" id="GO:0015562">
    <property type="term" value="F:efflux transmembrane transporter activity"/>
    <property type="evidence" value="ECO:0007669"/>
    <property type="project" value="InterPro"/>
</dbReference>
<evidence type="ECO:0000256" key="2">
    <source>
        <dbReference type="ARBA" id="ARBA00007613"/>
    </source>
</evidence>
<keyword evidence="7" id="KW-0998">Cell outer membrane</keyword>
<evidence type="ECO:0000256" key="4">
    <source>
        <dbReference type="ARBA" id="ARBA00022452"/>
    </source>
</evidence>
<protein>
    <submittedName>
        <fullName evidence="10">Membrane protein</fullName>
    </submittedName>
</protein>
<keyword evidence="9" id="KW-0732">Signal</keyword>
<dbReference type="PANTHER" id="PTHR30026">
    <property type="entry name" value="OUTER MEMBRANE PROTEIN TOLC"/>
    <property type="match status" value="1"/>
</dbReference>
<dbReference type="GO" id="GO:1990281">
    <property type="term" value="C:efflux pump complex"/>
    <property type="evidence" value="ECO:0007669"/>
    <property type="project" value="TreeGrafter"/>
</dbReference>
<dbReference type="NCBIfam" id="TIGR01844">
    <property type="entry name" value="type_I_sec_TolC"/>
    <property type="match status" value="1"/>
</dbReference>
<dbReference type="InterPro" id="IPR051906">
    <property type="entry name" value="TolC-like"/>
</dbReference>
<dbReference type="GO" id="GO:0009279">
    <property type="term" value="C:cell outer membrane"/>
    <property type="evidence" value="ECO:0007669"/>
    <property type="project" value="UniProtKB-SubCell"/>
</dbReference>
<dbReference type="InterPro" id="IPR010130">
    <property type="entry name" value="T1SS_OMP_TolC"/>
</dbReference>
<dbReference type="AlphaFoldDB" id="A0A918KBI2"/>
<proteinExistence type="inferred from homology"/>
<dbReference type="GO" id="GO:0015288">
    <property type="term" value="F:porin activity"/>
    <property type="evidence" value="ECO:0007669"/>
    <property type="project" value="TreeGrafter"/>
</dbReference>
<evidence type="ECO:0000256" key="8">
    <source>
        <dbReference type="SAM" id="MobiDB-lite"/>
    </source>
</evidence>
<comment type="subcellular location">
    <subcellularLocation>
        <location evidence="1">Cell outer membrane</location>
    </subcellularLocation>
</comment>
<keyword evidence="4" id="KW-1134">Transmembrane beta strand</keyword>
<feature type="signal peptide" evidence="9">
    <location>
        <begin position="1"/>
        <end position="23"/>
    </location>
</feature>
<dbReference type="Proteomes" id="UP000600865">
    <property type="component" value="Unassembled WGS sequence"/>
</dbReference>
<evidence type="ECO:0000256" key="9">
    <source>
        <dbReference type="SAM" id="SignalP"/>
    </source>
</evidence>
<keyword evidence="3" id="KW-0813">Transport</keyword>
<dbReference type="RefSeq" id="WP_189580282.1">
    <property type="nucleotide sequence ID" value="NZ_BMYV01000001.1"/>
</dbReference>
<comment type="caution">
    <text evidence="10">The sequence shown here is derived from an EMBL/GenBank/DDBJ whole genome shotgun (WGS) entry which is preliminary data.</text>
</comment>
<accession>A0A918KBI2</accession>
<evidence type="ECO:0000256" key="7">
    <source>
        <dbReference type="ARBA" id="ARBA00023237"/>
    </source>
</evidence>
<sequence>MTLRRFAATFLIATTCFSGAAQAEDLSDALISVYSENPRLLAERARLREIDESYVQARAQGRFSVSGSASVTQAWGRFPNAGEIVPGATGSLSIDGVPKQAGLQIIQPLYQGGRVNALKQQTKLGVLAARENLRAQENALFLAAANAYVDVRRDEEAARIRRNNVSVLSRQLEAATARFDVGQGTRTDVAQSRSRMALSEAGLAQAEAQLASSRATYVRLVGRMPNLLTPPPKFALPDGVLAAIAAARENNPQLIGAYFNEAAGRAAINVAKASGRPTISLSGNLARQRDQLSNISAVDSAAITAQVTIPLYSGGANRSRVRQAEHAKTRLAFETRDAEMAIDESVTQIWAQLTAARSTLNAVRRQEEAADIALEGVTLEQSVGTRDQLDVLNAEQEALNAKLSVLDAERNVDAATFSLLSVIGVFDAEGIRLPVETYDKNANLDIIRYKGLTEAVDTYVPEFAQRIGRQMPNIPREATRAIQKTYADSPIEQGVDGVVSLSAAGTQGLKWGVDTVTGQSADYDDLRGVDLTSIQIEPISPPSVPRYDPLIDADNDGQIDEIHLPTDSPVD</sequence>
<name>A0A918KBI2_9PROT</name>
<evidence type="ECO:0000313" key="11">
    <source>
        <dbReference type="Proteomes" id="UP000600865"/>
    </source>
</evidence>